<sequence>MIELIATAESVAQAKALVDCGIDILYIGEDEYGLRLPYSFTREEQIEVIRYAHEKGAQVSAAVNVIFHNDRINQVAEYLTFLREAEVDTITLGDPGVVQVMREQDLFIPYRYDAQVMVTSSRQINFWAKRGAVGSVLAREVPYEELKQLVPEALIPVEILVYGATCIHQSKRRLLENYFNFIEKEETVNKDRGLFISEPKKVDSHYSIYQDRNGTHIFANNDIDLLPHLGELTEIGVSQWKLEGIFAPGENFLEIAKIFVQARNAFADGTWTEELASRLDASLRALHPANRDLDTGFYLKDPNEVV</sequence>
<dbReference type="EMBL" id="FJNE01000003">
    <property type="protein sequence ID" value="CZQ90368.1"/>
    <property type="molecule type" value="Genomic_DNA"/>
</dbReference>
<dbReference type="STRING" id="140314.SAMN04488076_12120"/>
<dbReference type="Proteomes" id="UP000242754">
    <property type="component" value="Unassembled WGS sequence"/>
</dbReference>
<evidence type="ECO:0000313" key="1">
    <source>
        <dbReference type="EMBL" id="CZQ90368.1"/>
    </source>
</evidence>
<proteinExistence type="predicted"/>
<dbReference type="InterPro" id="IPR051454">
    <property type="entry name" value="RNA/ubiquinone_mod_enzymes"/>
</dbReference>
<reference evidence="1 2" key="1">
    <citation type="submission" date="2016-02" db="EMBL/GenBank/DDBJ databases">
        <authorList>
            <person name="Wen L."/>
            <person name="He K."/>
            <person name="Yang H."/>
        </authorList>
    </citation>
    <scope>NUCLEOTIDE SEQUENCE [LARGE SCALE GENOMIC DNA]</scope>
    <source>
        <strain evidence="1">Trichococcus palustris</strain>
    </source>
</reference>
<keyword evidence="2" id="KW-1185">Reference proteome</keyword>
<dbReference type="RefSeq" id="WP_087032602.1">
    <property type="nucleotide sequence ID" value="NZ_FJNE01000003.1"/>
</dbReference>
<evidence type="ECO:0000313" key="2">
    <source>
        <dbReference type="Proteomes" id="UP000242754"/>
    </source>
</evidence>
<dbReference type="PANTHER" id="PTHR30217">
    <property type="entry name" value="PEPTIDASE U32 FAMILY"/>
    <property type="match status" value="1"/>
</dbReference>
<accession>A0A143YJE1</accession>
<dbReference type="AlphaFoldDB" id="A0A143YJE1"/>
<gene>
    <name evidence="1" type="ORF">Tpal_1254</name>
</gene>
<organism evidence="1 2">
    <name type="scientific">Trichococcus palustris</name>
    <dbReference type="NCBI Taxonomy" id="140314"/>
    <lineage>
        <taxon>Bacteria</taxon>
        <taxon>Bacillati</taxon>
        <taxon>Bacillota</taxon>
        <taxon>Bacilli</taxon>
        <taxon>Lactobacillales</taxon>
        <taxon>Carnobacteriaceae</taxon>
        <taxon>Trichococcus</taxon>
    </lineage>
</organism>
<protein>
    <submittedName>
        <fullName evidence="1">Peptidase u32</fullName>
    </submittedName>
</protein>
<dbReference type="PANTHER" id="PTHR30217:SF12">
    <property type="entry name" value="U32 FAMILY PEPTIDASE"/>
    <property type="match status" value="1"/>
</dbReference>
<dbReference type="OrthoDB" id="9807498at2"/>
<dbReference type="Pfam" id="PF01136">
    <property type="entry name" value="Peptidase_U32"/>
    <property type="match status" value="1"/>
</dbReference>
<dbReference type="InterPro" id="IPR001539">
    <property type="entry name" value="Peptidase_U32"/>
</dbReference>
<name>A0A143YJE1_9LACT</name>